<dbReference type="EMBL" id="WNXC01000001">
    <property type="protein sequence ID" value="MBB2147890.1"/>
    <property type="molecule type" value="Genomic_DNA"/>
</dbReference>
<keyword evidence="1" id="KW-0732">Signal</keyword>
<dbReference type="InterPro" id="IPR006179">
    <property type="entry name" value="5_nucleotidase/apyrase"/>
</dbReference>
<accession>A0ABR6ERK1</accession>
<dbReference type="InterPro" id="IPR036907">
    <property type="entry name" value="5'-Nucleotdase_C_sf"/>
</dbReference>
<feature type="signal peptide" evidence="1">
    <location>
        <begin position="1"/>
        <end position="26"/>
    </location>
</feature>
<evidence type="ECO:0000256" key="1">
    <source>
        <dbReference type="SAM" id="SignalP"/>
    </source>
</evidence>
<protein>
    <recommendedName>
        <fullName evidence="2">5'-Nucleotidase C-terminal domain-containing protein</fullName>
    </recommendedName>
</protein>
<dbReference type="Proteomes" id="UP000636110">
    <property type="component" value="Unassembled WGS sequence"/>
</dbReference>
<feature type="chain" id="PRO_5046974467" description="5'-Nucleotidase C-terminal domain-containing protein" evidence="1">
    <location>
        <begin position="27"/>
        <end position="257"/>
    </location>
</feature>
<feature type="domain" description="5'-Nucleotidase C-terminal" evidence="2">
    <location>
        <begin position="66"/>
        <end position="216"/>
    </location>
</feature>
<dbReference type="Pfam" id="PF02872">
    <property type="entry name" value="5_nucleotid_C"/>
    <property type="match status" value="1"/>
</dbReference>
<organism evidence="3 4">
    <name type="scientific">Pedobacter gandavensis</name>
    <dbReference type="NCBI Taxonomy" id="2679963"/>
    <lineage>
        <taxon>Bacteria</taxon>
        <taxon>Pseudomonadati</taxon>
        <taxon>Bacteroidota</taxon>
        <taxon>Sphingobacteriia</taxon>
        <taxon>Sphingobacteriales</taxon>
        <taxon>Sphingobacteriaceae</taxon>
        <taxon>Pedobacter</taxon>
    </lineage>
</organism>
<name>A0ABR6ERK1_9SPHI</name>
<dbReference type="PANTHER" id="PTHR11575">
    <property type="entry name" value="5'-NUCLEOTIDASE-RELATED"/>
    <property type="match status" value="1"/>
</dbReference>
<sequence length="257" mass="28845">MKHIHPIKKYLILGAIPLMFSCSSHYAVVKSNRTEYNMNGNQAADSAVIKTYLPYKIKMDQEMNTVIGHSDELMEKLDKKDGKPVQENLLRNFFSDAIFHEALKYDSTIDFAMPSTNGGIRVALPKGDIKLSNIFEVMPFENEMMVYVLSPAAVQNLLDYIAKTGGQPVANLRMKIVNDKPTEVMINGKPLDPNKNYKVLTSDYVAEGGDNVQSFKNPIEKKIIGVRMRDALITYIKENQAAGKTINPKLDGRITKD</sequence>
<evidence type="ECO:0000313" key="3">
    <source>
        <dbReference type="EMBL" id="MBB2147890.1"/>
    </source>
</evidence>
<keyword evidence="4" id="KW-1185">Reference proteome</keyword>
<dbReference type="PANTHER" id="PTHR11575:SF24">
    <property type="entry name" value="5'-NUCLEOTIDASE"/>
    <property type="match status" value="1"/>
</dbReference>
<dbReference type="InterPro" id="IPR008334">
    <property type="entry name" value="5'-Nucleotdase_C"/>
</dbReference>
<gene>
    <name evidence="3" type="ORF">GM920_03090</name>
</gene>
<dbReference type="SUPFAM" id="SSF55816">
    <property type="entry name" value="5'-nucleotidase (syn. UDP-sugar hydrolase), C-terminal domain"/>
    <property type="match status" value="1"/>
</dbReference>
<proteinExistence type="predicted"/>
<dbReference type="PROSITE" id="PS51257">
    <property type="entry name" value="PROKAR_LIPOPROTEIN"/>
    <property type="match status" value="1"/>
</dbReference>
<evidence type="ECO:0000259" key="2">
    <source>
        <dbReference type="Pfam" id="PF02872"/>
    </source>
</evidence>
<dbReference type="RefSeq" id="WP_182953306.1">
    <property type="nucleotide sequence ID" value="NZ_WNXC01000001.1"/>
</dbReference>
<dbReference type="PRINTS" id="PR01607">
    <property type="entry name" value="APYRASEFAMLY"/>
</dbReference>
<dbReference type="Gene3D" id="3.90.780.10">
    <property type="entry name" value="5'-Nucleotidase, C-terminal domain"/>
    <property type="match status" value="1"/>
</dbReference>
<reference evidence="3 4" key="1">
    <citation type="submission" date="2019-11" db="EMBL/GenBank/DDBJ databases">
        <title>Description of Pedobacter sp. LMG 31462T.</title>
        <authorList>
            <person name="Carlier A."/>
            <person name="Qi S."/>
            <person name="Vandamme P."/>
        </authorList>
    </citation>
    <scope>NUCLEOTIDE SEQUENCE [LARGE SCALE GENOMIC DNA]</scope>
    <source>
        <strain evidence="3 4">LMG 31462</strain>
    </source>
</reference>
<evidence type="ECO:0000313" key="4">
    <source>
        <dbReference type="Proteomes" id="UP000636110"/>
    </source>
</evidence>
<comment type="caution">
    <text evidence="3">The sequence shown here is derived from an EMBL/GenBank/DDBJ whole genome shotgun (WGS) entry which is preliminary data.</text>
</comment>